<accession>A0A0N4X8G7</accession>
<dbReference type="InterPro" id="IPR006026">
    <property type="entry name" value="Peptidase_Metallo"/>
</dbReference>
<evidence type="ECO:0000256" key="1">
    <source>
        <dbReference type="ARBA" id="ARBA00022670"/>
    </source>
</evidence>
<feature type="domain" description="Peptidase M12A" evidence="10">
    <location>
        <begin position="126"/>
        <end position="322"/>
    </location>
</feature>
<dbReference type="GO" id="GO:0004222">
    <property type="term" value="F:metalloendopeptidase activity"/>
    <property type="evidence" value="ECO:0007669"/>
    <property type="project" value="UniProtKB-UniRule"/>
</dbReference>
<dbReference type="GO" id="GO:0006508">
    <property type="term" value="P:proteolysis"/>
    <property type="evidence" value="ECO:0007669"/>
    <property type="project" value="UniProtKB-KW"/>
</dbReference>
<dbReference type="Gene3D" id="3.40.390.10">
    <property type="entry name" value="Collagenase (Catalytic Domain)"/>
    <property type="match status" value="1"/>
</dbReference>
<feature type="coiled-coil region" evidence="9">
    <location>
        <begin position="103"/>
        <end position="130"/>
    </location>
</feature>
<dbReference type="InterPro" id="IPR024079">
    <property type="entry name" value="MetalloPept_cat_dom_sf"/>
</dbReference>
<evidence type="ECO:0000256" key="7">
    <source>
        <dbReference type="PROSITE-ProRule" id="PRU01211"/>
    </source>
</evidence>
<keyword evidence="12" id="KW-1185">Reference proteome</keyword>
<organism evidence="13">
    <name type="scientific">Haemonchus placei</name>
    <name type="common">Barber's pole worm</name>
    <dbReference type="NCBI Taxonomy" id="6290"/>
    <lineage>
        <taxon>Eukaryota</taxon>
        <taxon>Metazoa</taxon>
        <taxon>Ecdysozoa</taxon>
        <taxon>Nematoda</taxon>
        <taxon>Chromadorea</taxon>
        <taxon>Rhabditida</taxon>
        <taxon>Rhabditina</taxon>
        <taxon>Rhabditomorpha</taxon>
        <taxon>Strongyloidea</taxon>
        <taxon>Trichostrongylidae</taxon>
        <taxon>Haemonchus</taxon>
    </lineage>
</organism>
<dbReference type="PRINTS" id="PR00480">
    <property type="entry name" value="ASTACIN"/>
</dbReference>
<comment type="caution">
    <text evidence="7">Lacks conserved residue(s) required for the propagation of feature annotation.</text>
</comment>
<evidence type="ECO:0000256" key="2">
    <source>
        <dbReference type="ARBA" id="ARBA00022723"/>
    </source>
</evidence>
<feature type="signal peptide" evidence="8">
    <location>
        <begin position="1"/>
        <end position="20"/>
    </location>
</feature>
<keyword evidence="3 7" id="KW-0378">Hydrolase</keyword>
<evidence type="ECO:0000313" key="11">
    <source>
        <dbReference type="EMBL" id="VDO85201.1"/>
    </source>
</evidence>
<dbReference type="SUPFAM" id="SSF55486">
    <property type="entry name" value="Metalloproteases ('zincins'), catalytic domain"/>
    <property type="match status" value="1"/>
</dbReference>
<keyword evidence="2 7" id="KW-0479">Metal-binding</keyword>
<dbReference type="CDD" id="cd04280">
    <property type="entry name" value="ZnMc_astacin_like"/>
    <property type="match status" value="1"/>
</dbReference>
<evidence type="ECO:0000256" key="8">
    <source>
        <dbReference type="RuleBase" id="RU361183"/>
    </source>
</evidence>
<feature type="binding site" evidence="7">
    <location>
        <position position="230"/>
    </location>
    <ligand>
        <name>Zn(2+)</name>
        <dbReference type="ChEBI" id="CHEBI:29105"/>
        <note>catalytic</note>
    </ligand>
</feature>
<evidence type="ECO:0000256" key="9">
    <source>
        <dbReference type="SAM" id="Coils"/>
    </source>
</evidence>
<evidence type="ECO:0000256" key="5">
    <source>
        <dbReference type="ARBA" id="ARBA00023049"/>
    </source>
</evidence>
<feature type="chain" id="PRO_5043073233" description="Metalloendopeptidase" evidence="8">
    <location>
        <begin position="21"/>
        <end position="322"/>
    </location>
</feature>
<dbReference type="EMBL" id="UZAF01022439">
    <property type="protein sequence ID" value="VDO85201.1"/>
    <property type="molecule type" value="Genomic_DNA"/>
</dbReference>
<dbReference type="PANTHER" id="PTHR10127:SF780">
    <property type="entry name" value="METALLOENDOPEPTIDASE"/>
    <property type="match status" value="1"/>
</dbReference>
<keyword evidence="6" id="KW-1015">Disulfide bond</keyword>
<keyword evidence="1 7" id="KW-0645">Protease</keyword>
<protein>
    <recommendedName>
        <fullName evidence="8">Metalloendopeptidase</fullName>
        <ecNumber evidence="8">3.4.24.-</ecNumber>
    </recommendedName>
</protein>
<evidence type="ECO:0000256" key="3">
    <source>
        <dbReference type="ARBA" id="ARBA00022801"/>
    </source>
</evidence>
<dbReference type="SMART" id="SM00235">
    <property type="entry name" value="ZnMc"/>
    <property type="match status" value="1"/>
</dbReference>
<dbReference type="AlphaFoldDB" id="A0A0N4X8G7"/>
<dbReference type="OrthoDB" id="291007at2759"/>
<reference evidence="13" key="1">
    <citation type="submission" date="2017-02" db="UniProtKB">
        <authorList>
            <consortium name="WormBaseParasite"/>
        </authorList>
    </citation>
    <scope>IDENTIFICATION</scope>
</reference>
<feature type="binding site" evidence="7">
    <location>
        <position position="224"/>
    </location>
    <ligand>
        <name>Zn(2+)</name>
        <dbReference type="ChEBI" id="CHEBI:29105"/>
        <note>catalytic</note>
    </ligand>
</feature>
<dbReference type="OMA" id="SELVWIF"/>
<dbReference type="GO" id="GO:0008270">
    <property type="term" value="F:zinc ion binding"/>
    <property type="evidence" value="ECO:0007669"/>
    <property type="project" value="UniProtKB-UniRule"/>
</dbReference>
<dbReference type="Pfam" id="PF01400">
    <property type="entry name" value="Astacin"/>
    <property type="match status" value="1"/>
</dbReference>
<proteinExistence type="predicted"/>
<comment type="cofactor">
    <cofactor evidence="7 8">
        <name>Zn(2+)</name>
        <dbReference type="ChEBI" id="CHEBI:29105"/>
    </cofactor>
    <text evidence="7 8">Binds 1 zinc ion per subunit.</text>
</comment>
<evidence type="ECO:0000256" key="4">
    <source>
        <dbReference type="ARBA" id="ARBA00022833"/>
    </source>
</evidence>
<sequence length="322" mass="38223">MRLIILILVFTATLNDYSSANTRKEELIDKTEMEIIERIRDMGDEALQTFHLSPEAMEKLEEFRQLPTMELDHLNPQGDYIDEINKKDKVDEKLFQGDIYLTKEQGKIIISELEEELEGTNRRKRQAFRDKEGVRLWKNHTVPYFFNESLNEKGRRAFLRAAEMWTKDTCIEFREDVNETAQEVLEVEAGEGCWSNLGKIGEWQFISLAAGCETTSIAAHEIGHILGFYHTMSRHDRDKYIIVDLDNIKKEWHSEFVWRTEEENDNFGLDYDYGSIMHYRASELVWIFFDVNFTFSQFACIKDFEWSFHEMLWFHCFLAMLQ</sequence>
<dbReference type="PROSITE" id="PS51864">
    <property type="entry name" value="ASTACIN"/>
    <property type="match status" value="1"/>
</dbReference>
<reference evidence="11 12" key="2">
    <citation type="submission" date="2018-11" db="EMBL/GenBank/DDBJ databases">
        <authorList>
            <consortium name="Pathogen Informatics"/>
        </authorList>
    </citation>
    <scope>NUCLEOTIDE SEQUENCE [LARGE SCALE GENOMIC DNA]</scope>
    <source>
        <strain evidence="11 12">MHpl1</strain>
    </source>
</reference>
<dbReference type="InterPro" id="IPR034035">
    <property type="entry name" value="Astacin-like_dom"/>
</dbReference>
<feature type="active site" evidence="7">
    <location>
        <position position="221"/>
    </location>
</feature>
<dbReference type="PANTHER" id="PTHR10127">
    <property type="entry name" value="DISCOIDIN, CUB, EGF, LAMININ , AND ZINC METALLOPROTEASE DOMAIN CONTAINING"/>
    <property type="match status" value="1"/>
</dbReference>
<evidence type="ECO:0000313" key="13">
    <source>
        <dbReference type="WBParaSite" id="HPLM_0002065901-mRNA-1"/>
    </source>
</evidence>
<keyword evidence="8" id="KW-0732">Signal</keyword>
<evidence type="ECO:0000256" key="6">
    <source>
        <dbReference type="ARBA" id="ARBA00023157"/>
    </source>
</evidence>
<keyword evidence="9" id="KW-0175">Coiled coil</keyword>
<dbReference type="EC" id="3.4.24.-" evidence="8"/>
<evidence type="ECO:0000259" key="10">
    <source>
        <dbReference type="PROSITE" id="PS51864"/>
    </source>
</evidence>
<dbReference type="WBParaSite" id="HPLM_0002065901-mRNA-1">
    <property type="protein sequence ID" value="HPLM_0002065901-mRNA-1"/>
    <property type="gene ID" value="HPLM_0002065901"/>
</dbReference>
<gene>
    <name evidence="11" type="ORF">HPLM_LOCUS20651</name>
</gene>
<feature type="binding site" evidence="7">
    <location>
        <position position="220"/>
    </location>
    <ligand>
        <name>Zn(2+)</name>
        <dbReference type="ChEBI" id="CHEBI:29105"/>
        <note>catalytic</note>
    </ligand>
</feature>
<dbReference type="Proteomes" id="UP000268014">
    <property type="component" value="Unassembled WGS sequence"/>
</dbReference>
<evidence type="ECO:0000313" key="12">
    <source>
        <dbReference type="Proteomes" id="UP000268014"/>
    </source>
</evidence>
<dbReference type="InterPro" id="IPR001506">
    <property type="entry name" value="Peptidase_M12A"/>
</dbReference>
<keyword evidence="5 7" id="KW-0482">Metalloprotease</keyword>
<keyword evidence="4 7" id="KW-0862">Zinc</keyword>
<name>A0A0N4X8G7_HAEPC</name>